<comment type="subunit">
    <text evidence="3 13">Homodimer.</text>
</comment>
<sequence length="652" mass="73387">MKRFYITTAIPFVNAKPHIGFALEIVQTDAIARYQRLFGRQVRFLTGSDENSLKNVQTAESEGIGTAELVARNAKYFAELKNYLNLSNDDFIRTSSEERHKKGVEKLWQACLASGDIYKKRYQGLYCVGCEQYYTPDELTDGKCPEHETAPERIEEENYFFRLSRYQQQLEKIIESDQYLIVPKTRKNEVLSFVRGGLEDFSVSRSKERAKGWGIPVPGDPAQVVYVWFDALANYINALDYADDGELFQKYWTDCPERIHVVGKGIIRFHAVYWPAMLLSAQVALPHKLLVHGYITADGQKMSKSLGNVIDPEAIAARYGTDPTRYFLLSEISTTGDGDFSYARMEQRINSDLANDYGNLASRVFKMVESYCQGAIPQAGKKEGSDDELKSTAVGLGEKVKSQVEQFDLNQALVSVLEMVKHTNRYVESNAPWKLFKEGNQERIDTVLYNAAEALRIASILLFPVMPGKCRELLAKLGVEEKDITLANTQKWGLAKPGQKISAGEPLFPRIEKNNDKKDKKVEQGKKQATVESGQWTAPSVQPVEELIDIDQFKKIKLRTAEIISAEKVPNADKLLRLQVKLGQETRQVLAGIAQWYTPESLVGQQVVIVANLKPAKIRGLESHGMLLAAQDQDGVVILNPQRKTEPGSEVR</sequence>
<gene>
    <name evidence="13" type="primary">metG</name>
    <name evidence="16" type="ORF">A2024_03030</name>
</gene>
<dbReference type="InterPro" id="IPR012340">
    <property type="entry name" value="NA-bd_OB-fold"/>
</dbReference>
<comment type="function">
    <text evidence="1 13">Is required not only for elongation of protein synthesis but also for the initiation of all mRNA translation through initiator tRNA(fMet) aminoacylation.</text>
</comment>
<dbReference type="FunFam" id="2.170.220.10:FF:000001">
    <property type="entry name" value="methionine--tRNA ligase, mitochondrial"/>
    <property type="match status" value="1"/>
</dbReference>
<dbReference type="GO" id="GO:0046872">
    <property type="term" value="F:metal ion binding"/>
    <property type="evidence" value="ECO:0007669"/>
    <property type="project" value="UniProtKB-KW"/>
</dbReference>
<dbReference type="InterPro" id="IPR002300">
    <property type="entry name" value="aa-tRNA-synth_Ia"/>
</dbReference>
<feature type="short sequence motif" description="'KMSKS' region" evidence="13">
    <location>
        <begin position="301"/>
        <end position="305"/>
    </location>
</feature>
<dbReference type="HAMAP" id="MF_01228">
    <property type="entry name" value="Met_tRNA_synth_type2"/>
    <property type="match status" value="1"/>
</dbReference>
<keyword evidence="11 13" id="KW-0030">Aminoacyl-tRNA synthetase</keyword>
<dbReference type="NCBIfam" id="NF008900">
    <property type="entry name" value="PRK12267.1"/>
    <property type="match status" value="1"/>
</dbReference>
<keyword evidence="6 13" id="KW-0436">Ligase</keyword>
<dbReference type="SUPFAM" id="SSF52374">
    <property type="entry name" value="Nucleotidylyl transferase"/>
    <property type="match status" value="1"/>
</dbReference>
<evidence type="ECO:0000259" key="15">
    <source>
        <dbReference type="PROSITE" id="PS50886"/>
    </source>
</evidence>
<dbReference type="Gene3D" id="2.40.50.140">
    <property type="entry name" value="Nucleic acid-binding proteins"/>
    <property type="match status" value="1"/>
</dbReference>
<keyword evidence="4 13" id="KW-0963">Cytoplasm</keyword>
<dbReference type="Gene3D" id="1.10.730.10">
    <property type="entry name" value="Isoleucyl-tRNA Synthetase, Domain 1"/>
    <property type="match status" value="1"/>
</dbReference>
<dbReference type="PRINTS" id="PR01041">
    <property type="entry name" value="TRNASYNTHMET"/>
</dbReference>
<evidence type="ECO:0000256" key="4">
    <source>
        <dbReference type="ARBA" id="ARBA00022490"/>
    </source>
</evidence>
<dbReference type="Proteomes" id="UP000177230">
    <property type="component" value="Unassembled WGS sequence"/>
</dbReference>
<dbReference type="CDD" id="cd07957">
    <property type="entry name" value="Anticodon_Ia_Met"/>
    <property type="match status" value="1"/>
</dbReference>
<evidence type="ECO:0000256" key="7">
    <source>
        <dbReference type="ARBA" id="ARBA00022741"/>
    </source>
</evidence>
<organism evidence="16 17">
    <name type="scientific">Candidatus Edwardsbacteria bacterium GWF2_54_11</name>
    <dbReference type="NCBI Taxonomy" id="1817851"/>
    <lineage>
        <taxon>Bacteria</taxon>
        <taxon>Candidatus Edwardsiibacteriota</taxon>
    </lineage>
</organism>
<evidence type="ECO:0000256" key="6">
    <source>
        <dbReference type="ARBA" id="ARBA00022598"/>
    </source>
</evidence>
<dbReference type="GO" id="GO:0005524">
    <property type="term" value="F:ATP binding"/>
    <property type="evidence" value="ECO:0007669"/>
    <property type="project" value="UniProtKB-UniRule"/>
</dbReference>
<keyword evidence="8 13" id="KW-0067">ATP-binding</keyword>
<proteinExistence type="inferred from homology"/>
<evidence type="ECO:0000313" key="16">
    <source>
        <dbReference type="EMBL" id="OGF11975.1"/>
    </source>
</evidence>
<feature type="binding site" evidence="13">
    <location>
        <position position="130"/>
    </location>
    <ligand>
        <name>Zn(2+)</name>
        <dbReference type="ChEBI" id="CHEBI:29105"/>
    </ligand>
</feature>
<dbReference type="NCBIfam" id="TIGR00399">
    <property type="entry name" value="metG_C_term"/>
    <property type="match status" value="1"/>
</dbReference>
<name>A0A1F5RC10_9BACT</name>
<keyword evidence="7 13" id="KW-0547">Nucleotide-binding</keyword>
<dbReference type="InterPro" id="IPR023457">
    <property type="entry name" value="Met-tRNA_synth_2"/>
</dbReference>
<dbReference type="PROSITE" id="PS50886">
    <property type="entry name" value="TRBD"/>
    <property type="match status" value="1"/>
</dbReference>
<keyword evidence="5 13" id="KW-0820">tRNA-binding</keyword>
<dbReference type="PANTHER" id="PTHR43326">
    <property type="entry name" value="METHIONYL-TRNA SYNTHETASE"/>
    <property type="match status" value="1"/>
</dbReference>
<dbReference type="Pfam" id="PF19303">
    <property type="entry name" value="Anticodon_3"/>
    <property type="match status" value="1"/>
</dbReference>
<dbReference type="Pfam" id="PF09334">
    <property type="entry name" value="tRNA-synt_1g"/>
    <property type="match status" value="1"/>
</dbReference>
<feature type="binding site" evidence="13">
    <location>
        <position position="127"/>
    </location>
    <ligand>
        <name>Zn(2+)</name>
        <dbReference type="ChEBI" id="CHEBI:29105"/>
    </ligand>
</feature>
<dbReference type="Pfam" id="PF00133">
    <property type="entry name" value="tRNA-synt_1"/>
    <property type="match status" value="1"/>
</dbReference>
<dbReference type="SUPFAM" id="SSF50249">
    <property type="entry name" value="Nucleic acid-binding proteins"/>
    <property type="match status" value="1"/>
</dbReference>
<dbReference type="GO" id="GO:0006431">
    <property type="term" value="P:methionyl-tRNA aminoacylation"/>
    <property type="evidence" value="ECO:0007669"/>
    <property type="project" value="UniProtKB-UniRule"/>
</dbReference>
<comment type="cofactor">
    <cofactor evidence="13">
        <name>Zn(2+)</name>
        <dbReference type="ChEBI" id="CHEBI:29105"/>
    </cofactor>
    <text evidence="13">Binds 1 zinc ion per subunit.</text>
</comment>
<dbReference type="AlphaFoldDB" id="A0A1F5RC10"/>
<dbReference type="FunFam" id="2.40.50.140:FF:000042">
    <property type="entry name" value="Methionine--tRNA ligase"/>
    <property type="match status" value="1"/>
</dbReference>
<reference evidence="16 17" key="1">
    <citation type="journal article" date="2016" name="Nat. Commun.">
        <title>Thousands of microbial genomes shed light on interconnected biogeochemical processes in an aquifer system.</title>
        <authorList>
            <person name="Anantharaman K."/>
            <person name="Brown C.T."/>
            <person name="Hug L.A."/>
            <person name="Sharon I."/>
            <person name="Castelle C.J."/>
            <person name="Probst A.J."/>
            <person name="Thomas B.C."/>
            <person name="Singh A."/>
            <person name="Wilkins M.J."/>
            <person name="Karaoz U."/>
            <person name="Brodie E.L."/>
            <person name="Williams K.H."/>
            <person name="Hubbard S.S."/>
            <person name="Banfield J.F."/>
        </authorList>
    </citation>
    <scope>NUCLEOTIDE SEQUENCE [LARGE SCALE GENOMIC DNA]</scope>
</reference>
<dbReference type="InterPro" id="IPR004495">
    <property type="entry name" value="Met-tRNA-synth_bsu_C"/>
</dbReference>
<protein>
    <recommendedName>
        <fullName evidence="13">Methionine--tRNA ligase</fullName>
        <ecNumber evidence="13">6.1.1.10</ecNumber>
    </recommendedName>
    <alternativeName>
        <fullName evidence="13">Methionyl-tRNA synthetase</fullName>
        <shortName evidence="13">MetRS</shortName>
    </alternativeName>
</protein>
<comment type="caution">
    <text evidence="16">The sequence shown here is derived from an EMBL/GenBank/DDBJ whole genome shotgun (WGS) entry which is preliminary data.</text>
</comment>
<accession>A0A1F5RC10</accession>
<evidence type="ECO:0000313" key="17">
    <source>
        <dbReference type="Proteomes" id="UP000177230"/>
    </source>
</evidence>
<evidence type="ECO:0000256" key="9">
    <source>
        <dbReference type="ARBA" id="ARBA00022884"/>
    </source>
</evidence>
<evidence type="ECO:0000256" key="8">
    <source>
        <dbReference type="ARBA" id="ARBA00022840"/>
    </source>
</evidence>
<feature type="compositionally biased region" description="Basic and acidic residues" evidence="14">
    <location>
        <begin position="512"/>
        <end position="526"/>
    </location>
</feature>
<dbReference type="InterPro" id="IPR009080">
    <property type="entry name" value="tRNAsynth_Ia_anticodon-bd"/>
</dbReference>
<keyword evidence="13" id="KW-0479">Metal-binding</keyword>
<dbReference type="GO" id="GO:0005737">
    <property type="term" value="C:cytoplasm"/>
    <property type="evidence" value="ECO:0007669"/>
    <property type="project" value="UniProtKB-SubCell"/>
</dbReference>
<evidence type="ECO:0000256" key="3">
    <source>
        <dbReference type="ARBA" id="ARBA00011738"/>
    </source>
</evidence>
<feature type="binding site" evidence="13">
    <location>
        <position position="147"/>
    </location>
    <ligand>
        <name>Zn(2+)</name>
        <dbReference type="ChEBI" id="CHEBI:29105"/>
    </ligand>
</feature>
<evidence type="ECO:0000256" key="12">
    <source>
        <dbReference type="ARBA" id="ARBA00047364"/>
    </source>
</evidence>
<dbReference type="EC" id="6.1.1.10" evidence="13"/>
<evidence type="ECO:0000256" key="13">
    <source>
        <dbReference type="HAMAP-Rule" id="MF_01228"/>
    </source>
</evidence>
<dbReference type="GO" id="GO:0000049">
    <property type="term" value="F:tRNA binding"/>
    <property type="evidence" value="ECO:0007669"/>
    <property type="project" value="UniProtKB-UniRule"/>
</dbReference>
<dbReference type="InterPro" id="IPR041872">
    <property type="entry name" value="Anticodon_Met"/>
</dbReference>
<keyword evidence="13" id="KW-0862">Zinc</keyword>
<dbReference type="Gene3D" id="3.40.50.620">
    <property type="entry name" value="HUPs"/>
    <property type="match status" value="1"/>
</dbReference>
<dbReference type="Gene3D" id="2.170.220.10">
    <property type="match status" value="1"/>
</dbReference>
<evidence type="ECO:0000256" key="14">
    <source>
        <dbReference type="SAM" id="MobiDB-lite"/>
    </source>
</evidence>
<dbReference type="CDD" id="cd02800">
    <property type="entry name" value="tRNA_bind_EcMetRS_like"/>
    <property type="match status" value="1"/>
</dbReference>
<feature type="region of interest" description="Disordered" evidence="14">
    <location>
        <begin position="512"/>
        <end position="533"/>
    </location>
</feature>
<feature type="binding site" evidence="13">
    <location>
        <position position="144"/>
    </location>
    <ligand>
        <name>Zn(2+)</name>
        <dbReference type="ChEBI" id="CHEBI:29105"/>
    </ligand>
</feature>
<evidence type="ECO:0000256" key="2">
    <source>
        <dbReference type="ARBA" id="ARBA00004496"/>
    </source>
</evidence>
<comment type="catalytic activity">
    <reaction evidence="12 13">
        <text>tRNA(Met) + L-methionine + ATP = L-methionyl-tRNA(Met) + AMP + diphosphate</text>
        <dbReference type="Rhea" id="RHEA:13481"/>
        <dbReference type="Rhea" id="RHEA-COMP:9667"/>
        <dbReference type="Rhea" id="RHEA-COMP:9698"/>
        <dbReference type="ChEBI" id="CHEBI:30616"/>
        <dbReference type="ChEBI" id="CHEBI:33019"/>
        <dbReference type="ChEBI" id="CHEBI:57844"/>
        <dbReference type="ChEBI" id="CHEBI:78442"/>
        <dbReference type="ChEBI" id="CHEBI:78530"/>
        <dbReference type="ChEBI" id="CHEBI:456215"/>
        <dbReference type="EC" id="6.1.1.10"/>
    </reaction>
</comment>
<dbReference type="PANTHER" id="PTHR43326:SF1">
    <property type="entry name" value="METHIONINE--TRNA LIGASE, MITOCHONDRIAL"/>
    <property type="match status" value="1"/>
</dbReference>
<dbReference type="Pfam" id="PF01588">
    <property type="entry name" value="tRNA_bind"/>
    <property type="match status" value="1"/>
</dbReference>
<dbReference type="CDD" id="cd00814">
    <property type="entry name" value="MetRS_core"/>
    <property type="match status" value="1"/>
</dbReference>
<comment type="subcellular location">
    <subcellularLocation>
        <location evidence="2 13">Cytoplasm</location>
    </subcellularLocation>
</comment>
<evidence type="ECO:0000256" key="10">
    <source>
        <dbReference type="ARBA" id="ARBA00022917"/>
    </source>
</evidence>
<dbReference type="NCBIfam" id="TIGR00398">
    <property type="entry name" value="metG"/>
    <property type="match status" value="1"/>
</dbReference>
<dbReference type="InterPro" id="IPR014729">
    <property type="entry name" value="Rossmann-like_a/b/a_fold"/>
</dbReference>
<evidence type="ECO:0000256" key="1">
    <source>
        <dbReference type="ARBA" id="ARBA00003314"/>
    </source>
</evidence>
<comment type="similarity">
    <text evidence="13">Belongs to the class-I aminoacyl-tRNA synthetase family. MetG type 2A subfamily.</text>
</comment>
<dbReference type="InterPro" id="IPR033911">
    <property type="entry name" value="MetRS_core"/>
</dbReference>
<dbReference type="EMBL" id="MFFM01000034">
    <property type="protein sequence ID" value="OGF11975.1"/>
    <property type="molecule type" value="Genomic_DNA"/>
</dbReference>
<keyword evidence="9 13" id="KW-0694">RNA-binding</keyword>
<evidence type="ECO:0000256" key="11">
    <source>
        <dbReference type="ARBA" id="ARBA00023146"/>
    </source>
</evidence>
<dbReference type="InterPro" id="IPR015413">
    <property type="entry name" value="Methionyl/Leucyl_tRNA_Synth"/>
</dbReference>
<dbReference type="SUPFAM" id="SSF47323">
    <property type="entry name" value="Anticodon-binding domain of a subclass of class I aminoacyl-tRNA synthetases"/>
    <property type="match status" value="1"/>
</dbReference>
<dbReference type="InterPro" id="IPR014758">
    <property type="entry name" value="Met-tRNA_synth"/>
</dbReference>
<dbReference type="InterPro" id="IPR002547">
    <property type="entry name" value="tRNA-bd_dom"/>
</dbReference>
<evidence type="ECO:0000256" key="5">
    <source>
        <dbReference type="ARBA" id="ARBA00022555"/>
    </source>
</evidence>
<feature type="domain" description="TRNA-binding" evidence="15">
    <location>
        <begin position="552"/>
        <end position="652"/>
    </location>
</feature>
<dbReference type="GO" id="GO:0004825">
    <property type="term" value="F:methionine-tRNA ligase activity"/>
    <property type="evidence" value="ECO:0007669"/>
    <property type="project" value="UniProtKB-UniRule"/>
</dbReference>
<comment type="caution">
    <text evidence="13">Lacks conserved residue(s) required for the propagation of feature annotation.</text>
</comment>
<keyword evidence="10 13" id="KW-0648">Protein biosynthesis</keyword>